<dbReference type="Gene3D" id="3.40.50.1240">
    <property type="entry name" value="Phosphoglycerate mutase-like"/>
    <property type="match status" value="1"/>
</dbReference>
<feature type="signal peptide" evidence="1">
    <location>
        <begin position="1"/>
        <end position="24"/>
    </location>
</feature>
<gene>
    <name evidence="2" type="ORF">SAMN02745124_01309</name>
</gene>
<dbReference type="STRING" id="1121409.SAMN02745124_01309"/>
<reference evidence="2 3" key="1">
    <citation type="submission" date="2016-11" db="EMBL/GenBank/DDBJ databases">
        <authorList>
            <person name="Jaros S."/>
            <person name="Januszkiewicz K."/>
            <person name="Wedrychowicz H."/>
        </authorList>
    </citation>
    <scope>NUCLEOTIDE SEQUENCE [LARGE SCALE GENOMIC DNA]</scope>
    <source>
        <strain evidence="2 3">DSM 9705</strain>
    </source>
</reference>
<proteinExistence type="predicted"/>
<dbReference type="EMBL" id="FQXS01000006">
    <property type="protein sequence ID" value="SHH66405.1"/>
    <property type="molecule type" value="Genomic_DNA"/>
</dbReference>
<dbReference type="AlphaFoldDB" id="A0A1M5UTZ2"/>
<feature type="chain" id="PRO_5013133126" description="Histidine phosphatase superfamily (Branch 1)" evidence="1">
    <location>
        <begin position="25"/>
        <end position="190"/>
    </location>
</feature>
<dbReference type="Proteomes" id="UP000184139">
    <property type="component" value="Unassembled WGS sequence"/>
</dbReference>
<sequence>MKAVVFHLSLLVLLVVAGCRDATAATSLETAWQALRQGEAVALIRHAVAPGIGDPPNFKIGDCATQRNLSEQGRVQSRRIGDAFRARGIIEATVFSSQWCRCLETAGLLGFGPVDAVPALNSFFAEPARAEEQTAALRDFIAELRPTRPSILVTHQVNITALTGVYPASGEIIIVRADGEHEVVLGRVVP</sequence>
<dbReference type="SUPFAM" id="SSF53254">
    <property type="entry name" value="Phosphoglycerate mutase-like"/>
    <property type="match status" value="1"/>
</dbReference>
<evidence type="ECO:0000256" key="1">
    <source>
        <dbReference type="SAM" id="SignalP"/>
    </source>
</evidence>
<keyword evidence="3" id="KW-1185">Reference proteome</keyword>
<accession>A0A1M5UTZ2</accession>
<dbReference type="CDD" id="cd07040">
    <property type="entry name" value="HP"/>
    <property type="match status" value="1"/>
</dbReference>
<evidence type="ECO:0000313" key="3">
    <source>
        <dbReference type="Proteomes" id="UP000184139"/>
    </source>
</evidence>
<keyword evidence="1" id="KW-0732">Signal</keyword>
<organism evidence="2 3">
    <name type="scientific">Desulfofustis glycolicus DSM 9705</name>
    <dbReference type="NCBI Taxonomy" id="1121409"/>
    <lineage>
        <taxon>Bacteria</taxon>
        <taxon>Pseudomonadati</taxon>
        <taxon>Thermodesulfobacteriota</taxon>
        <taxon>Desulfobulbia</taxon>
        <taxon>Desulfobulbales</taxon>
        <taxon>Desulfocapsaceae</taxon>
        <taxon>Desulfofustis</taxon>
    </lineage>
</organism>
<dbReference type="PROSITE" id="PS51257">
    <property type="entry name" value="PROKAR_LIPOPROTEIN"/>
    <property type="match status" value="1"/>
</dbReference>
<dbReference type="OrthoDB" id="8685508at2"/>
<name>A0A1M5UTZ2_9BACT</name>
<protein>
    <recommendedName>
        <fullName evidence="4">Histidine phosphatase superfamily (Branch 1)</fullName>
    </recommendedName>
</protein>
<evidence type="ECO:0008006" key="4">
    <source>
        <dbReference type="Google" id="ProtNLM"/>
    </source>
</evidence>
<evidence type="ECO:0000313" key="2">
    <source>
        <dbReference type="EMBL" id="SHH66405.1"/>
    </source>
</evidence>
<dbReference type="RefSeq" id="WP_073374468.1">
    <property type="nucleotide sequence ID" value="NZ_FQXS01000006.1"/>
</dbReference>
<dbReference type="InterPro" id="IPR029033">
    <property type="entry name" value="His_PPase_superfam"/>
</dbReference>